<evidence type="ECO:0000256" key="6">
    <source>
        <dbReference type="ARBA" id="ARBA00022741"/>
    </source>
</evidence>
<keyword evidence="4" id="KW-0808">Transferase</keyword>
<dbReference type="InterPro" id="IPR037009">
    <property type="entry name" value="mRNA_triPase_Cet1_sf"/>
</dbReference>
<keyword evidence="2" id="KW-0489">Methyltransferase</keyword>
<keyword evidence="6" id="KW-0547">Nucleotide-binding</keyword>
<reference evidence="12" key="1">
    <citation type="journal article" date="2020" name="Nature">
        <title>Giant virus diversity and host interactions through global metagenomics.</title>
        <authorList>
            <person name="Schulz F."/>
            <person name="Roux S."/>
            <person name="Paez-Espino D."/>
            <person name="Jungbluth S."/>
            <person name="Walsh D.A."/>
            <person name="Denef V.J."/>
            <person name="McMahon K.D."/>
            <person name="Konstantinidis K.T."/>
            <person name="Eloe-Fadrosh E.A."/>
            <person name="Kyrpides N.C."/>
            <person name="Woyke T."/>
        </authorList>
    </citation>
    <scope>NUCLEOTIDE SEQUENCE</scope>
    <source>
        <strain evidence="12">GVMAG-S-ERX555931-87</strain>
    </source>
</reference>
<dbReference type="UniPathway" id="UPA00922"/>
<evidence type="ECO:0000259" key="11">
    <source>
        <dbReference type="PROSITE" id="PS51562"/>
    </source>
</evidence>
<dbReference type="SUPFAM" id="SSF56091">
    <property type="entry name" value="DNA ligase/mRNA capping enzyme, catalytic domain"/>
    <property type="match status" value="1"/>
</dbReference>
<evidence type="ECO:0000256" key="10">
    <source>
        <dbReference type="ARBA" id="ARBA00047740"/>
    </source>
</evidence>
<accession>A0A6C0F7E1</accession>
<dbReference type="SUPFAM" id="SSF53335">
    <property type="entry name" value="S-adenosyl-L-methionine-dependent methyltransferases"/>
    <property type="match status" value="1"/>
</dbReference>
<dbReference type="InterPro" id="IPR033469">
    <property type="entry name" value="CYTH-like_dom_sf"/>
</dbReference>
<evidence type="ECO:0000256" key="2">
    <source>
        <dbReference type="ARBA" id="ARBA00022603"/>
    </source>
</evidence>
<dbReference type="Gene3D" id="2.40.50.140">
    <property type="entry name" value="Nucleic acid-binding proteins"/>
    <property type="match status" value="1"/>
</dbReference>
<dbReference type="GO" id="GO:0003723">
    <property type="term" value="F:RNA binding"/>
    <property type="evidence" value="ECO:0007669"/>
    <property type="project" value="UniProtKB-KW"/>
</dbReference>
<dbReference type="EMBL" id="MN738743">
    <property type="protein sequence ID" value="QHT36489.1"/>
    <property type="molecule type" value="Genomic_DNA"/>
</dbReference>
<dbReference type="InterPro" id="IPR039753">
    <property type="entry name" value="RG7MT1"/>
</dbReference>
<name>A0A6C0F7E1_9ZZZZ</name>
<dbReference type="PROSITE" id="PS51562">
    <property type="entry name" value="RNA_CAP0_MT"/>
    <property type="match status" value="1"/>
</dbReference>
<dbReference type="InterPro" id="IPR004971">
    <property type="entry name" value="mRNA_G-N7_MeTrfase_dom"/>
</dbReference>
<evidence type="ECO:0000256" key="9">
    <source>
        <dbReference type="ARBA" id="ARBA00023134"/>
    </source>
</evidence>
<dbReference type="InterPro" id="IPR029063">
    <property type="entry name" value="SAM-dependent_MTases_sf"/>
</dbReference>
<dbReference type="InterPro" id="IPR012340">
    <property type="entry name" value="NA-bd_OB-fold"/>
</dbReference>
<keyword evidence="3" id="KW-0507">mRNA processing</keyword>
<dbReference type="GO" id="GO:0005525">
    <property type="term" value="F:GTP binding"/>
    <property type="evidence" value="ECO:0007669"/>
    <property type="project" value="UniProtKB-KW"/>
</dbReference>
<dbReference type="Pfam" id="PF03291">
    <property type="entry name" value="mRNA_G-N7_MeTrfase"/>
    <property type="match status" value="1"/>
</dbReference>
<dbReference type="GO" id="GO:0140818">
    <property type="term" value="F:mRNA 5'-triphosphate monophosphatase activity"/>
    <property type="evidence" value="ECO:0007669"/>
    <property type="project" value="UniProtKB-EC"/>
</dbReference>
<dbReference type="Gene3D" id="3.30.470.30">
    <property type="entry name" value="DNA ligase/mRNA capping enzyme"/>
    <property type="match status" value="1"/>
</dbReference>
<evidence type="ECO:0000256" key="8">
    <source>
        <dbReference type="ARBA" id="ARBA00022884"/>
    </source>
</evidence>
<dbReference type="GO" id="GO:0005634">
    <property type="term" value="C:nucleus"/>
    <property type="evidence" value="ECO:0007669"/>
    <property type="project" value="TreeGrafter"/>
</dbReference>
<evidence type="ECO:0000256" key="1">
    <source>
        <dbReference type="ARBA" id="ARBA00005129"/>
    </source>
</evidence>
<protein>
    <recommendedName>
        <fullName evidence="11">mRNA cap 0 methyltransferase domain-containing protein</fullName>
    </recommendedName>
</protein>
<dbReference type="PANTHER" id="PTHR12189">
    <property type="entry name" value="MRNA GUANINE-7- METHYLTRANSFERASE"/>
    <property type="match status" value="1"/>
</dbReference>
<dbReference type="Pfam" id="PF03919">
    <property type="entry name" value="mRNA_cap_C"/>
    <property type="match status" value="1"/>
</dbReference>
<keyword evidence="5" id="KW-0949">S-adenosyl-L-methionine</keyword>
<keyword evidence="9" id="KW-0342">GTP-binding</keyword>
<keyword evidence="8" id="KW-0694">RNA-binding</keyword>
<dbReference type="SUPFAM" id="SSF55154">
    <property type="entry name" value="CYTH-like phosphatases"/>
    <property type="match status" value="1"/>
</dbReference>
<feature type="domain" description="MRNA cap 0 methyltransferase" evidence="11">
    <location>
        <begin position="993"/>
        <end position="1394"/>
    </location>
</feature>
<evidence type="ECO:0000256" key="4">
    <source>
        <dbReference type="ARBA" id="ARBA00022679"/>
    </source>
</evidence>
<keyword evidence="7" id="KW-0378">Hydrolase</keyword>
<evidence type="ECO:0000256" key="5">
    <source>
        <dbReference type="ARBA" id="ARBA00022691"/>
    </source>
</evidence>
<dbReference type="PANTHER" id="PTHR12189:SF2">
    <property type="entry name" value="MRNA CAP GUANINE-N7 METHYLTRANSFERASE"/>
    <property type="match status" value="1"/>
</dbReference>
<organism evidence="12">
    <name type="scientific">viral metagenome</name>
    <dbReference type="NCBI Taxonomy" id="1070528"/>
    <lineage>
        <taxon>unclassified sequences</taxon>
        <taxon>metagenomes</taxon>
        <taxon>organismal metagenomes</taxon>
    </lineage>
</organism>
<dbReference type="SUPFAM" id="SSF50249">
    <property type="entry name" value="Nucleic acid-binding proteins"/>
    <property type="match status" value="1"/>
</dbReference>
<dbReference type="GO" id="GO:0004482">
    <property type="term" value="F:mRNA 5'-cap (guanine-N7-)-methyltransferase activity"/>
    <property type="evidence" value="ECO:0007669"/>
    <property type="project" value="InterPro"/>
</dbReference>
<dbReference type="Gene3D" id="3.20.100.10">
    <property type="entry name" value="mRNA triphosphatase Cet1-like"/>
    <property type="match status" value="1"/>
</dbReference>
<evidence type="ECO:0000256" key="3">
    <source>
        <dbReference type="ARBA" id="ARBA00022664"/>
    </source>
</evidence>
<dbReference type="Gene3D" id="3.40.50.150">
    <property type="entry name" value="Vaccinia Virus protein VP39"/>
    <property type="match status" value="1"/>
</dbReference>
<sequence>MKLFSNNDKVKDYFKNAIDDSNLELELIFGYNPQENPINKKEFMNVLRKCETTYKKISETVNLDIRIDYKGNPSSVRGTIHGLDSIKKYCKNNNLLSVKDNLEFIEKKNSNKTGFETIRDDNFNVRLTLKSENNLSMNHRFVTSFINDVDNKNKHYRYKKRISFVTDDKMFRIDLTVVKSTNYYRGKYDFKKSFKEANILSNKETFELEVEYLGWSKNVGVQEVDELFQTLNETIETEIKHKSIGNIYDPLNLGIVIKDDIPEDDYPSEDYVYEIDSPKYESVAPTLYLNYETSNIRYSYDHYRALLGKFTRIKKEYFVGSGIDMKVFYALEEYYKRGMDIGIISNIYETVEDNFTEDTSGMKYIDTIVNISLYPSIGGINKIDVPLKYIYGGNYTIEEDIIREGRDLDDSKKKQSIEEEELKELTKSKDKETSELAKSALSKGGASITDVKNDKINEIINYLLNKLEQNIVLLSKVVYETDKLISYKLKKSVINKYREITGQYAKYFTFIGPQPKTLNQECIMPNNPKSIIVDYAVTEKADGVRYQLFIFNKNGYLINSKENVIDTGCHFKYLTGEWIIDGEYITKDKYNQPMNKFMAFDVYWCGLKSIPQPAHTYPFLARDPLDDGARYNFLKEFERLITENPSISFKPAIEKMNETNTSTIWKQKLKEQGINTDSIVTEELKKEYIAILSNEKDEPIIHYGENNISIGVKNYEFGYQSENNEDKVNVSDLSKNDATKIFSVSKSILKKDKDYYYDYRIDGLIYLPTRLSVNGSIEGFQSKKIYGTWPLNYKWKPPEENTIDFKVKIKKEMVDGKLIDKEIPYVSHQDGVRVVGKYKQVELYVGYKECEDKSINYCMKVMMSEDIIKLNDNNLQLFNVNGPEDERYNITNIPLTNGKLLCDNFDKDQINDGDIVEMRFERDAENSMYWVPIRVRSDKIKPQFFDIAYDVWDTINNPVTESMINGVDFIKDKDIFEDNTGKYYVNENNNILSESEKLRKLHNFIKSKLIGGTMSSFNGKVKVLDLSCGQGGDIQKYVNYRSNVSLLVGIDISSNIHEACRRFYCNKDKQKTKAAFFRGDTSKNIMRGEVSEVEDGSPEDKKHTDTIINIIYNKKSKIPKEYEDINNRFNGIAQSGFDIVSSQFSLHYYFKNKSTLDGFIENLKDNVKHNGYFIGTCYNGEYIFNYFEERRKHFEKIRLIENEGLSSDEEDEDYEKEMRDKERQFIYTDTKGNVVFSIEKDYDIEDFKYNRGDESNLFGNKINVYMDSIGQNIPEYLVNFDYFKEIMEENGFELSIPNVKINHHIFRKDYFDNGLGQFSTIISNLNEISHKDKDLKKIDKSGNNIAYYKEALDMRADFDYYDRSKKRNVVKERSTVSPLLTLSSFNNYFIFKRVN</sequence>
<evidence type="ECO:0000256" key="7">
    <source>
        <dbReference type="ARBA" id="ARBA00022801"/>
    </source>
</evidence>
<dbReference type="GO" id="GO:0004651">
    <property type="term" value="F:polynucleotide 5'-phosphatase activity"/>
    <property type="evidence" value="ECO:0007669"/>
    <property type="project" value="InterPro"/>
</dbReference>
<proteinExistence type="predicted"/>
<evidence type="ECO:0000313" key="12">
    <source>
        <dbReference type="EMBL" id="QHT36489.1"/>
    </source>
</evidence>
<dbReference type="InterPro" id="IPR013846">
    <property type="entry name" value="mRNA_cap_enzyme_C"/>
</dbReference>
<comment type="pathway">
    <text evidence="1">mRNA processing; mRNA capping.</text>
</comment>
<comment type="catalytic activity">
    <reaction evidence="10">
        <text>a 5'-end triphospho-ribonucleoside in mRNA + H2O = a 5'-end diphospho-ribonucleoside in mRNA + phosphate + H(+)</text>
        <dbReference type="Rhea" id="RHEA:67004"/>
        <dbReference type="Rhea" id="RHEA-COMP:17164"/>
        <dbReference type="Rhea" id="RHEA-COMP:17165"/>
        <dbReference type="ChEBI" id="CHEBI:15377"/>
        <dbReference type="ChEBI" id="CHEBI:15378"/>
        <dbReference type="ChEBI" id="CHEBI:43474"/>
        <dbReference type="ChEBI" id="CHEBI:167616"/>
        <dbReference type="ChEBI" id="CHEBI:167618"/>
        <dbReference type="EC" id="3.6.1.74"/>
    </reaction>
    <physiologicalReaction direction="left-to-right" evidence="10">
        <dbReference type="Rhea" id="RHEA:67005"/>
    </physiologicalReaction>
</comment>